<dbReference type="PROSITE" id="PS51471">
    <property type="entry name" value="FE2OG_OXY"/>
    <property type="match status" value="1"/>
</dbReference>
<evidence type="ECO:0000256" key="6">
    <source>
        <dbReference type="ARBA" id="ARBA00022842"/>
    </source>
</evidence>
<reference evidence="29" key="1">
    <citation type="submission" date="2022-01" db="EMBL/GenBank/DDBJ databases">
        <authorList>
            <person name="King R."/>
        </authorList>
    </citation>
    <scope>NUCLEOTIDE SEQUENCE</scope>
</reference>
<evidence type="ECO:0000256" key="14">
    <source>
        <dbReference type="ARBA" id="ARBA00051189"/>
    </source>
</evidence>
<comment type="subunit">
    <text evidence="22">Interacts with PCNA homotrimer; this interaction is enhanced during the S-phase of the cell cycle. Interacts with nucleolar proteins NCL, UBTF and NPM1. Interacts with XRCC5-XRCC6 heterodimer.</text>
</comment>
<evidence type="ECO:0000256" key="27">
    <source>
        <dbReference type="PIRSR" id="PIRSR632852-1"/>
    </source>
</evidence>
<comment type="catalytic activity">
    <reaction evidence="13">
        <text>an N(3)-methyl-2'-deoxycytidine in single-stranded DNA + 2-oxoglutarate + O2 = a 2'-deoxycytidine in single-stranded DNA + formaldehyde + succinate + CO2 + H(+)</text>
        <dbReference type="Rhea" id="RHEA:70435"/>
        <dbReference type="Rhea" id="RHEA-COMP:12846"/>
        <dbReference type="Rhea" id="RHEA-COMP:17894"/>
        <dbReference type="ChEBI" id="CHEBI:15378"/>
        <dbReference type="ChEBI" id="CHEBI:15379"/>
        <dbReference type="ChEBI" id="CHEBI:16526"/>
        <dbReference type="ChEBI" id="CHEBI:16810"/>
        <dbReference type="ChEBI" id="CHEBI:16842"/>
        <dbReference type="ChEBI" id="CHEBI:30031"/>
        <dbReference type="ChEBI" id="CHEBI:85452"/>
        <dbReference type="ChEBI" id="CHEBI:139075"/>
    </reaction>
    <physiologicalReaction direction="left-to-right" evidence="13">
        <dbReference type="Rhea" id="RHEA:70436"/>
    </physiologicalReaction>
</comment>
<feature type="domain" description="Fe2OG dioxygenase" evidence="28">
    <location>
        <begin position="108"/>
        <end position="213"/>
    </location>
</feature>
<keyword evidence="10" id="KW-0234">DNA repair</keyword>
<protein>
    <recommendedName>
        <fullName evidence="24">DNA oxidative demethylase ALKBH2</fullName>
        <ecNumber evidence="23">1.14.11.33</ecNumber>
    </recommendedName>
    <alternativeName>
        <fullName evidence="25">Alkylated DNA repair protein alkB homolog 2</fullName>
    </alternativeName>
    <alternativeName>
        <fullName evidence="26">Alpha-ketoglutarate-dependent dioxygenase alkB homolog 2</fullName>
    </alternativeName>
</protein>
<evidence type="ECO:0000256" key="15">
    <source>
        <dbReference type="ARBA" id="ARBA00051376"/>
    </source>
</evidence>
<dbReference type="Gene3D" id="2.60.120.590">
    <property type="entry name" value="Alpha-ketoglutarate-dependent dioxygenase AlkB-like"/>
    <property type="match status" value="1"/>
</dbReference>
<comment type="catalytic activity">
    <reaction evidence="12">
        <text>an N(1)-methyl-2'-deoxyadenosine in single-stranded DNA + 2-oxoglutarate + O2 = a 2'-deoxyadenosine in single-stranded DNA + formaldehyde + succinate + CO2 + H(+)</text>
        <dbReference type="Rhea" id="RHEA:70447"/>
        <dbReference type="Rhea" id="RHEA-COMP:17895"/>
        <dbReference type="Rhea" id="RHEA-COMP:17896"/>
        <dbReference type="ChEBI" id="CHEBI:15378"/>
        <dbReference type="ChEBI" id="CHEBI:15379"/>
        <dbReference type="ChEBI" id="CHEBI:16526"/>
        <dbReference type="ChEBI" id="CHEBI:16810"/>
        <dbReference type="ChEBI" id="CHEBI:16842"/>
        <dbReference type="ChEBI" id="CHEBI:30031"/>
        <dbReference type="ChEBI" id="CHEBI:90615"/>
        <dbReference type="ChEBI" id="CHEBI:139096"/>
    </reaction>
    <physiologicalReaction direction="left-to-right" evidence="12">
        <dbReference type="Rhea" id="RHEA:70448"/>
    </physiologicalReaction>
</comment>
<dbReference type="OrthoDB" id="445341at2759"/>
<keyword evidence="30" id="KW-1185">Reference proteome</keyword>
<dbReference type="Pfam" id="PF13532">
    <property type="entry name" value="2OG-FeII_Oxy_2"/>
    <property type="match status" value="1"/>
</dbReference>
<evidence type="ECO:0000313" key="30">
    <source>
        <dbReference type="Proteomes" id="UP001152798"/>
    </source>
</evidence>
<evidence type="ECO:0000256" key="20">
    <source>
        <dbReference type="ARBA" id="ARBA00052800"/>
    </source>
</evidence>
<evidence type="ECO:0000256" key="9">
    <source>
        <dbReference type="ARBA" id="ARBA00023004"/>
    </source>
</evidence>
<keyword evidence="9" id="KW-0408">Iron</keyword>
<evidence type="ECO:0000259" key="28">
    <source>
        <dbReference type="PROSITE" id="PS51471"/>
    </source>
</evidence>
<evidence type="ECO:0000256" key="3">
    <source>
        <dbReference type="ARBA" id="ARBA00004642"/>
    </source>
</evidence>
<dbReference type="FunFam" id="2.60.120.590:FF:000004">
    <property type="entry name" value="DNA oxidative demethylase ALKBH2"/>
    <property type="match status" value="1"/>
</dbReference>
<evidence type="ECO:0000256" key="26">
    <source>
        <dbReference type="ARBA" id="ARBA00081727"/>
    </source>
</evidence>
<evidence type="ECO:0000256" key="24">
    <source>
        <dbReference type="ARBA" id="ARBA00072134"/>
    </source>
</evidence>
<evidence type="ECO:0000256" key="5">
    <source>
        <dbReference type="ARBA" id="ARBA00022763"/>
    </source>
</evidence>
<dbReference type="GO" id="GO:0005654">
    <property type="term" value="C:nucleoplasm"/>
    <property type="evidence" value="ECO:0007669"/>
    <property type="project" value="UniProtKB-SubCell"/>
</dbReference>
<keyword evidence="4" id="KW-0479">Metal-binding</keyword>
<dbReference type="EMBL" id="OV725082">
    <property type="protein sequence ID" value="CAH1405024.1"/>
    <property type="molecule type" value="Genomic_DNA"/>
</dbReference>
<dbReference type="InterPro" id="IPR005123">
    <property type="entry name" value="Oxoglu/Fe-dep_dioxygenase_dom"/>
</dbReference>
<dbReference type="EC" id="1.14.11.33" evidence="23"/>
<feature type="binding site" evidence="27">
    <location>
        <position position="192"/>
    </location>
    <ligand>
        <name>2-oxoglutarate</name>
        <dbReference type="ChEBI" id="CHEBI:16810"/>
    </ligand>
</feature>
<evidence type="ECO:0000256" key="21">
    <source>
        <dbReference type="ARBA" id="ARBA00053025"/>
    </source>
</evidence>
<comment type="catalytic activity">
    <reaction evidence="19">
        <text>a 1,N(6)-etheno-2'-deoxyadenosine in double-stranded DNA + 2-oxoglutarate + O2 + H2O = a 2'-deoxyadenosine in double-stranded DNA + glyoxal + succinate + CO2</text>
        <dbReference type="Rhea" id="RHEA:70463"/>
        <dbReference type="Rhea" id="RHEA-COMP:17897"/>
        <dbReference type="Rhea" id="RHEA-COMP:17903"/>
        <dbReference type="ChEBI" id="CHEBI:15377"/>
        <dbReference type="ChEBI" id="CHEBI:15379"/>
        <dbReference type="ChEBI" id="CHEBI:16526"/>
        <dbReference type="ChEBI" id="CHEBI:16810"/>
        <dbReference type="ChEBI" id="CHEBI:30031"/>
        <dbReference type="ChEBI" id="CHEBI:34779"/>
        <dbReference type="ChEBI" id="CHEBI:90615"/>
        <dbReference type="ChEBI" id="CHEBI:189583"/>
    </reaction>
    <physiologicalReaction direction="left-to-right" evidence="19">
        <dbReference type="Rhea" id="RHEA:70464"/>
    </physiologicalReaction>
</comment>
<organism evidence="29 30">
    <name type="scientific">Nezara viridula</name>
    <name type="common">Southern green stink bug</name>
    <name type="synonym">Cimex viridulus</name>
    <dbReference type="NCBI Taxonomy" id="85310"/>
    <lineage>
        <taxon>Eukaryota</taxon>
        <taxon>Metazoa</taxon>
        <taxon>Ecdysozoa</taxon>
        <taxon>Arthropoda</taxon>
        <taxon>Hexapoda</taxon>
        <taxon>Insecta</taxon>
        <taxon>Pterygota</taxon>
        <taxon>Neoptera</taxon>
        <taxon>Paraneoptera</taxon>
        <taxon>Hemiptera</taxon>
        <taxon>Heteroptera</taxon>
        <taxon>Panheteroptera</taxon>
        <taxon>Pentatomomorpha</taxon>
        <taxon>Pentatomoidea</taxon>
        <taxon>Pentatomidae</taxon>
        <taxon>Pentatominae</taxon>
        <taxon>Nezara</taxon>
    </lineage>
</organism>
<dbReference type="GO" id="GO:0006307">
    <property type="term" value="P:DNA alkylation repair"/>
    <property type="evidence" value="ECO:0007669"/>
    <property type="project" value="TreeGrafter"/>
</dbReference>
<dbReference type="GO" id="GO:0051747">
    <property type="term" value="F:cytosine C-5 DNA demethylase activity"/>
    <property type="evidence" value="ECO:0007669"/>
    <property type="project" value="UniProtKB-ARBA"/>
</dbReference>
<keyword evidence="6" id="KW-0460">Magnesium</keyword>
<evidence type="ECO:0000256" key="25">
    <source>
        <dbReference type="ARBA" id="ARBA00077989"/>
    </source>
</evidence>
<dbReference type="GO" id="GO:0035516">
    <property type="term" value="F:broad specificity oxidative DNA demethylase activity"/>
    <property type="evidence" value="ECO:0007669"/>
    <property type="project" value="UniProtKB-EC"/>
</dbReference>
<dbReference type="InterPro" id="IPR032852">
    <property type="entry name" value="ALKBH2"/>
</dbReference>
<comment type="catalytic activity">
    <reaction evidence="16">
        <text>a 3,N(4)-etheno-2'-deoxycytidine in double-stranded DNA + 2-oxoglutarate + O2 + H2O = a 2'-deoxycytidine in double-stranded DNA + glyoxal + succinate + CO2</text>
        <dbReference type="Rhea" id="RHEA:70467"/>
        <dbReference type="Rhea" id="RHEA-COMP:17070"/>
        <dbReference type="Rhea" id="RHEA-COMP:17905"/>
        <dbReference type="ChEBI" id="CHEBI:15377"/>
        <dbReference type="ChEBI" id="CHEBI:15379"/>
        <dbReference type="ChEBI" id="CHEBI:16526"/>
        <dbReference type="ChEBI" id="CHEBI:16810"/>
        <dbReference type="ChEBI" id="CHEBI:30031"/>
        <dbReference type="ChEBI" id="CHEBI:34779"/>
        <dbReference type="ChEBI" id="CHEBI:85452"/>
        <dbReference type="ChEBI" id="CHEBI:189585"/>
    </reaction>
    <physiologicalReaction direction="left-to-right" evidence="16">
        <dbReference type="Rhea" id="RHEA:70468"/>
    </physiologicalReaction>
</comment>
<comment type="catalytic activity">
    <reaction evidence="18">
        <text>a 3,N(4)-etheno-2'-deoxycytidine in single-stranded DNA + 2-oxoglutarate + O2 + H2O = a 2'-deoxycytidine in single-stranded DNA + glyoxal + succinate + CO2</text>
        <dbReference type="Rhea" id="RHEA:70471"/>
        <dbReference type="Rhea" id="RHEA-COMP:12846"/>
        <dbReference type="Rhea" id="RHEA-COMP:17906"/>
        <dbReference type="ChEBI" id="CHEBI:15377"/>
        <dbReference type="ChEBI" id="CHEBI:15379"/>
        <dbReference type="ChEBI" id="CHEBI:16526"/>
        <dbReference type="ChEBI" id="CHEBI:16810"/>
        <dbReference type="ChEBI" id="CHEBI:30031"/>
        <dbReference type="ChEBI" id="CHEBI:34779"/>
        <dbReference type="ChEBI" id="CHEBI:85452"/>
        <dbReference type="ChEBI" id="CHEBI:189585"/>
    </reaction>
    <physiologicalReaction direction="left-to-right" evidence="18">
        <dbReference type="Rhea" id="RHEA:70472"/>
    </physiologicalReaction>
</comment>
<name>A0A9P0MU12_NEZVI</name>
<dbReference type="InterPro" id="IPR037151">
    <property type="entry name" value="AlkB-like_sf"/>
</dbReference>
<comment type="catalytic activity">
    <reaction evidence="20">
        <text>an N(1)-methyl-2'-deoxyadenosine in double-stranded DNA + 2-oxoglutarate + O2 = a 2'-deoxyadenosine in double-stranded DNA + formaldehyde + succinate + CO2 + H(+)</text>
        <dbReference type="Rhea" id="RHEA:70443"/>
        <dbReference type="Rhea" id="RHEA-COMP:14236"/>
        <dbReference type="Rhea" id="RHEA-COMP:17897"/>
        <dbReference type="ChEBI" id="CHEBI:15378"/>
        <dbReference type="ChEBI" id="CHEBI:15379"/>
        <dbReference type="ChEBI" id="CHEBI:16526"/>
        <dbReference type="ChEBI" id="CHEBI:16810"/>
        <dbReference type="ChEBI" id="CHEBI:16842"/>
        <dbReference type="ChEBI" id="CHEBI:30031"/>
        <dbReference type="ChEBI" id="CHEBI:90615"/>
        <dbReference type="ChEBI" id="CHEBI:139096"/>
    </reaction>
    <physiologicalReaction direction="left-to-right" evidence="20">
        <dbReference type="Rhea" id="RHEA:70444"/>
    </physiologicalReaction>
</comment>
<dbReference type="SUPFAM" id="SSF51197">
    <property type="entry name" value="Clavaminate synthase-like"/>
    <property type="match status" value="1"/>
</dbReference>
<evidence type="ECO:0000256" key="17">
    <source>
        <dbReference type="ARBA" id="ARBA00051755"/>
    </source>
</evidence>
<evidence type="ECO:0000256" key="23">
    <source>
        <dbReference type="ARBA" id="ARBA00066725"/>
    </source>
</evidence>
<evidence type="ECO:0000256" key="4">
    <source>
        <dbReference type="ARBA" id="ARBA00022723"/>
    </source>
</evidence>
<evidence type="ECO:0000256" key="18">
    <source>
        <dbReference type="ARBA" id="ARBA00052597"/>
    </source>
</evidence>
<feature type="binding site" evidence="27">
    <location>
        <position position="115"/>
    </location>
    <ligand>
        <name>2-oxoglutarate</name>
        <dbReference type="ChEBI" id="CHEBI:16810"/>
    </ligand>
</feature>
<evidence type="ECO:0000256" key="13">
    <source>
        <dbReference type="ARBA" id="ARBA00051165"/>
    </source>
</evidence>
<feature type="binding site" evidence="27">
    <location>
        <begin position="58"/>
        <end position="60"/>
    </location>
    <ligand>
        <name>substrate</name>
    </ligand>
</feature>
<evidence type="ECO:0000256" key="1">
    <source>
        <dbReference type="ARBA" id="ARBA00001954"/>
    </source>
</evidence>
<dbReference type="PANTHER" id="PTHR31573">
    <property type="entry name" value="ALPHA-KETOGLUTARATE-DEPENDENT DIOXYGENASE ALKB HOMOLOG 2"/>
    <property type="match status" value="1"/>
</dbReference>
<dbReference type="GO" id="GO:0005730">
    <property type="term" value="C:nucleolus"/>
    <property type="evidence" value="ECO:0007669"/>
    <property type="project" value="UniProtKB-SubCell"/>
</dbReference>
<dbReference type="AlphaFoldDB" id="A0A9P0MU12"/>
<evidence type="ECO:0000256" key="19">
    <source>
        <dbReference type="ARBA" id="ARBA00052627"/>
    </source>
</evidence>
<evidence type="ECO:0000256" key="11">
    <source>
        <dbReference type="ARBA" id="ARBA00023242"/>
    </source>
</evidence>
<dbReference type="GO" id="GO:0008198">
    <property type="term" value="F:ferrous iron binding"/>
    <property type="evidence" value="ECO:0007669"/>
    <property type="project" value="TreeGrafter"/>
</dbReference>
<dbReference type="PANTHER" id="PTHR31573:SF1">
    <property type="entry name" value="DNA OXIDATIVE DEMETHYLASE ALKBH2"/>
    <property type="match status" value="1"/>
</dbReference>
<keyword evidence="7" id="KW-0223">Dioxygenase</keyword>
<evidence type="ECO:0000256" key="8">
    <source>
        <dbReference type="ARBA" id="ARBA00023002"/>
    </source>
</evidence>
<comment type="catalytic activity">
    <reaction evidence="14">
        <text>a 1,N(6)-etheno-2'-deoxyadenosine in single-stranded DNA + 2-oxoglutarate + O2 + H2O = a 2'-deoxyadenosine in single-stranded DNA + glyoxal + succinate + CO2</text>
        <dbReference type="Rhea" id="RHEA:70459"/>
        <dbReference type="Rhea" id="RHEA-COMP:17896"/>
        <dbReference type="Rhea" id="RHEA-COMP:17904"/>
        <dbReference type="ChEBI" id="CHEBI:15377"/>
        <dbReference type="ChEBI" id="CHEBI:15379"/>
        <dbReference type="ChEBI" id="CHEBI:16526"/>
        <dbReference type="ChEBI" id="CHEBI:16810"/>
        <dbReference type="ChEBI" id="CHEBI:30031"/>
        <dbReference type="ChEBI" id="CHEBI:34779"/>
        <dbReference type="ChEBI" id="CHEBI:90615"/>
        <dbReference type="ChEBI" id="CHEBI:189583"/>
    </reaction>
    <physiologicalReaction direction="left-to-right" evidence="14">
        <dbReference type="Rhea" id="RHEA:70460"/>
    </physiologicalReaction>
</comment>
<feature type="binding site" evidence="27">
    <location>
        <position position="204"/>
    </location>
    <ligand>
        <name>2-oxoglutarate</name>
        <dbReference type="ChEBI" id="CHEBI:16810"/>
    </ligand>
</feature>
<dbReference type="Proteomes" id="UP001152798">
    <property type="component" value="Chromosome 6"/>
</dbReference>
<sequence length="214" mass="24811">MTEEEKYVTTNWKEIKSTGLNLLYSGKFLNKKIADELLFRLDSEIEYFTGDLSRVKVFGKWHNIPRQQAAFGDEGLTYKFSGLSVPALPWPECLLKLRNEISKCMGTDYNFVLVNRYRNGNDYMGEHRDDEKELDEEAGIVSISLGATRDFVLRHSETRKKGSTSKISNVTIPLEHGSCLVMKKPTNHHWYHSLPRRKGCLHVRINLTFRKVKR</sequence>
<feature type="binding site" evidence="27">
    <location>
        <position position="130"/>
    </location>
    <ligand>
        <name>substrate</name>
    </ligand>
</feature>
<feature type="binding site" evidence="27">
    <location>
        <position position="127"/>
    </location>
    <ligand>
        <name>2-oxoglutarate</name>
        <dbReference type="ChEBI" id="CHEBI:16810"/>
    </ligand>
</feature>
<comment type="catalytic activity">
    <reaction evidence="17">
        <text>a 1,N(2)-etheno-2'-deoxyguanosine in double-stranded DNA + 2-oxoglutarate + O2 + H2O = a 2'-deoxyguanosine in double-stranded DNA + glyoxal + succinate + CO2</text>
        <dbReference type="Rhea" id="RHEA:70487"/>
        <dbReference type="Rhea" id="RHEA-COMP:17910"/>
        <dbReference type="Rhea" id="RHEA-COMP:17912"/>
        <dbReference type="ChEBI" id="CHEBI:15377"/>
        <dbReference type="ChEBI" id="CHEBI:15379"/>
        <dbReference type="ChEBI" id="CHEBI:16526"/>
        <dbReference type="ChEBI" id="CHEBI:16810"/>
        <dbReference type="ChEBI" id="CHEBI:30031"/>
        <dbReference type="ChEBI" id="CHEBI:34779"/>
        <dbReference type="ChEBI" id="CHEBI:85445"/>
        <dbReference type="ChEBI" id="CHEBI:189586"/>
    </reaction>
    <physiologicalReaction direction="left-to-right" evidence="17">
        <dbReference type="Rhea" id="RHEA:70488"/>
    </physiologicalReaction>
</comment>
<dbReference type="InterPro" id="IPR027450">
    <property type="entry name" value="AlkB-like"/>
</dbReference>
<feature type="binding site" evidence="27">
    <location>
        <begin position="78"/>
        <end position="80"/>
    </location>
    <ligand>
        <name>substrate</name>
    </ligand>
</feature>
<feature type="binding site" evidence="27">
    <location>
        <position position="210"/>
    </location>
    <ligand>
        <name>2-oxoglutarate</name>
        <dbReference type="ChEBI" id="CHEBI:16810"/>
    </ligand>
</feature>
<keyword evidence="11" id="KW-0539">Nucleus</keyword>
<evidence type="ECO:0000256" key="22">
    <source>
        <dbReference type="ARBA" id="ARBA00062909"/>
    </source>
</evidence>
<evidence type="ECO:0000256" key="12">
    <source>
        <dbReference type="ARBA" id="ARBA00051010"/>
    </source>
</evidence>
<feature type="binding site" evidence="27">
    <location>
        <position position="117"/>
    </location>
    <ligand>
        <name>2-oxoglutarate</name>
        <dbReference type="ChEBI" id="CHEBI:16810"/>
    </ligand>
</feature>
<evidence type="ECO:0000313" key="29">
    <source>
        <dbReference type="EMBL" id="CAH1405024.1"/>
    </source>
</evidence>
<feature type="binding site" evidence="27">
    <location>
        <position position="208"/>
    </location>
    <ligand>
        <name>2-oxoglutarate</name>
        <dbReference type="ChEBI" id="CHEBI:16810"/>
    </ligand>
</feature>
<evidence type="ECO:0000256" key="2">
    <source>
        <dbReference type="ARBA" id="ARBA00004604"/>
    </source>
</evidence>
<gene>
    <name evidence="29" type="ORF">NEZAVI_LOCUS13321</name>
</gene>
<evidence type="ECO:0000256" key="7">
    <source>
        <dbReference type="ARBA" id="ARBA00022964"/>
    </source>
</evidence>
<evidence type="ECO:0000256" key="10">
    <source>
        <dbReference type="ARBA" id="ARBA00023204"/>
    </source>
</evidence>
<comment type="catalytic activity">
    <reaction evidence="15">
        <text>an N(3)-methyl-2'-deoxycytidine in double-stranded DNA + 2-oxoglutarate + O2 = a 2'-deoxycytidine in double-stranded DNA + formaldehyde + succinate + CO2 + H(+)</text>
        <dbReference type="Rhea" id="RHEA:70439"/>
        <dbReference type="Rhea" id="RHEA-COMP:14237"/>
        <dbReference type="Rhea" id="RHEA-COMP:17070"/>
        <dbReference type="ChEBI" id="CHEBI:15378"/>
        <dbReference type="ChEBI" id="CHEBI:15379"/>
        <dbReference type="ChEBI" id="CHEBI:16526"/>
        <dbReference type="ChEBI" id="CHEBI:16810"/>
        <dbReference type="ChEBI" id="CHEBI:16842"/>
        <dbReference type="ChEBI" id="CHEBI:30031"/>
        <dbReference type="ChEBI" id="CHEBI:85452"/>
        <dbReference type="ChEBI" id="CHEBI:139075"/>
    </reaction>
    <physiologicalReaction direction="left-to-right" evidence="15">
        <dbReference type="Rhea" id="RHEA:70440"/>
    </physiologicalReaction>
</comment>
<evidence type="ECO:0000256" key="16">
    <source>
        <dbReference type="ARBA" id="ARBA00051434"/>
    </source>
</evidence>
<accession>A0A9P0MU12</accession>
<comment type="subcellular location">
    <subcellularLocation>
        <location evidence="2">Nucleus</location>
        <location evidence="2">Nucleolus</location>
    </subcellularLocation>
    <subcellularLocation>
        <location evidence="3">Nucleus</location>
        <location evidence="3">Nucleoplasm</location>
    </subcellularLocation>
</comment>
<keyword evidence="8" id="KW-0560">Oxidoreductase</keyword>
<proteinExistence type="predicted"/>
<comment type="cofactor">
    <cofactor evidence="1">
        <name>Fe(2+)</name>
        <dbReference type="ChEBI" id="CHEBI:29033"/>
    </cofactor>
</comment>
<comment type="catalytic activity">
    <reaction evidence="21">
        <text>a methylated nucleobase within DNA + 2-oxoglutarate + O2 = a nucleobase within DNA + formaldehyde + succinate + CO2</text>
        <dbReference type="Rhea" id="RHEA:30299"/>
        <dbReference type="Rhea" id="RHEA-COMP:12192"/>
        <dbReference type="Rhea" id="RHEA-COMP:12193"/>
        <dbReference type="ChEBI" id="CHEBI:15379"/>
        <dbReference type="ChEBI" id="CHEBI:16526"/>
        <dbReference type="ChEBI" id="CHEBI:16810"/>
        <dbReference type="ChEBI" id="CHEBI:16842"/>
        <dbReference type="ChEBI" id="CHEBI:30031"/>
        <dbReference type="ChEBI" id="CHEBI:32875"/>
        <dbReference type="ChEBI" id="CHEBI:64428"/>
        <dbReference type="EC" id="1.14.11.33"/>
    </reaction>
    <physiologicalReaction direction="left-to-right" evidence="21">
        <dbReference type="Rhea" id="RHEA:30300"/>
    </physiologicalReaction>
</comment>
<keyword evidence="5" id="KW-0227">DNA damage</keyword>